<dbReference type="SUPFAM" id="SSF50156">
    <property type="entry name" value="PDZ domain-like"/>
    <property type="match status" value="1"/>
</dbReference>
<feature type="compositionally biased region" description="Basic residues" evidence="2">
    <location>
        <begin position="503"/>
        <end position="512"/>
    </location>
</feature>
<proteinExistence type="predicted"/>
<reference evidence="4" key="1">
    <citation type="submission" date="2022-01" db="EMBL/GenBank/DDBJ databases">
        <authorList>
            <person name="King R."/>
        </authorList>
    </citation>
    <scope>NUCLEOTIDE SEQUENCE</scope>
</reference>
<feature type="compositionally biased region" description="Polar residues" evidence="2">
    <location>
        <begin position="737"/>
        <end position="747"/>
    </location>
</feature>
<organism evidence="4 5">
    <name type="scientific">Ceutorhynchus assimilis</name>
    <name type="common">cabbage seed weevil</name>
    <dbReference type="NCBI Taxonomy" id="467358"/>
    <lineage>
        <taxon>Eukaryota</taxon>
        <taxon>Metazoa</taxon>
        <taxon>Ecdysozoa</taxon>
        <taxon>Arthropoda</taxon>
        <taxon>Hexapoda</taxon>
        <taxon>Insecta</taxon>
        <taxon>Pterygota</taxon>
        <taxon>Neoptera</taxon>
        <taxon>Endopterygota</taxon>
        <taxon>Coleoptera</taxon>
        <taxon>Polyphaga</taxon>
        <taxon>Cucujiformia</taxon>
        <taxon>Curculionidae</taxon>
        <taxon>Ceutorhynchinae</taxon>
        <taxon>Ceutorhynchus</taxon>
    </lineage>
</organism>
<feature type="domain" description="PDZ" evidence="3">
    <location>
        <begin position="295"/>
        <end position="342"/>
    </location>
</feature>
<dbReference type="Gene3D" id="2.30.42.10">
    <property type="match status" value="1"/>
</dbReference>
<protein>
    <recommendedName>
        <fullName evidence="3">PDZ domain-containing protein</fullName>
    </recommendedName>
</protein>
<keyword evidence="1" id="KW-0175">Coiled coil</keyword>
<feature type="region of interest" description="Disordered" evidence="2">
    <location>
        <begin position="1"/>
        <end position="47"/>
    </location>
</feature>
<dbReference type="PROSITE" id="PS50106">
    <property type="entry name" value="PDZ"/>
    <property type="match status" value="1"/>
</dbReference>
<dbReference type="Proteomes" id="UP001152799">
    <property type="component" value="Chromosome 1"/>
</dbReference>
<sequence>MTSPAPPRSPTRSRSQTSRHPRHKVHSDCPPEPDTEPPGESSPGLGQRSVSLTALQPTVIQPRMAQLETLEAKMASIEVSLSNTPRRKKLSTGILNSSIRSIPKELAAKELENLRNALRDKENIIQSLRGQLTVPGLRLNSILNGNNNNNNNHNGTTNNNSRELTEVEKKQAEDRLGRLKTDIDNKRLAIKNLKMALERLDITDNIDVRIQQAELEYQLGREELNLLTLLEETRTLQLCIEESNKSSSENNTLYSCIYGSEYVILQAINVEYDTKSPKFGASQKDNVPGLWIDWALEETGLAKGDRLIEVNGKIVLTKTREDLTRLLAAAPDPAQLVILRKLTGNGRGPVSSCGPDVQEVAFLRCELETVKERAGEAQRVKEGLISDNIRLTHRISYLEEQVSELLNRKTEIDNNNRIMSPPPVISKSNQNVTNINITSQNSPASTHSSHSGEIQVFQKGPQLTALIANVPEKESITIRSKSSLSNVSNTHIIAPSPQPDYHSHKHHRHKSPRNGIDYADKVTYRKHNREKDYNSEANSNGDHHNHQQRPRSKNNEHRHSADVSKASPNNGNNADLVDQSYKKATKIIQELTRKDATLYEKHRQRCITASEKYNADILKHYNARKSTSVLDFRSEVHIGPKFCDSRSVEELDVPESPSKAMSKILKKIQTSRSVKSLDFDSDCNSTSTRNGYKSTDYNSEADSSRKYHHQNYYEHNTKPRPTPPKKPLRLSLHKTHSLQSMENSSDINGKGESRKRNYKGHTQVHVAEKNGEEQMMWNCYRKTMDNGLEQGTWC</sequence>
<feature type="compositionally biased region" description="Polar residues" evidence="2">
    <location>
        <begin position="479"/>
        <end position="491"/>
    </location>
</feature>
<evidence type="ECO:0000313" key="5">
    <source>
        <dbReference type="Proteomes" id="UP001152799"/>
    </source>
</evidence>
<dbReference type="AlphaFoldDB" id="A0A9N9QJ38"/>
<evidence type="ECO:0000259" key="3">
    <source>
        <dbReference type="PROSITE" id="PS50106"/>
    </source>
</evidence>
<evidence type="ECO:0000256" key="2">
    <source>
        <dbReference type="SAM" id="MobiDB-lite"/>
    </source>
</evidence>
<evidence type="ECO:0000256" key="1">
    <source>
        <dbReference type="SAM" id="Coils"/>
    </source>
</evidence>
<feature type="region of interest" description="Disordered" evidence="2">
    <location>
        <begin position="676"/>
        <end position="705"/>
    </location>
</feature>
<accession>A0A9N9QJ38</accession>
<gene>
    <name evidence="4" type="ORF">CEUTPL_LOCUS1422</name>
</gene>
<feature type="compositionally biased region" description="Low complexity" evidence="2">
    <location>
        <begin position="144"/>
        <end position="160"/>
    </location>
</feature>
<feature type="coiled-coil region" evidence="1">
    <location>
        <begin position="104"/>
        <end position="131"/>
    </location>
</feature>
<feature type="region of interest" description="Disordered" evidence="2">
    <location>
        <begin position="531"/>
        <end position="578"/>
    </location>
</feature>
<dbReference type="InterPro" id="IPR036034">
    <property type="entry name" value="PDZ_sf"/>
</dbReference>
<evidence type="ECO:0000313" key="4">
    <source>
        <dbReference type="EMBL" id="CAG9760701.1"/>
    </source>
</evidence>
<keyword evidence="5" id="KW-1185">Reference proteome</keyword>
<dbReference type="EMBL" id="OU892277">
    <property type="protein sequence ID" value="CAG9760701.1"/>
    <property type="molecule type" value="Genomic_DNA"/>
</dbReference>
<feature type="region of interest" description="Disordered" evidence="2">
    <location>
        <begin position="735"/>
        <end position="760"/>
    </location>
</feature>
<feature type="region of interest" description="Disordered" evidence="2">
    <location>
        <begin position="479"/>
        <end position="518"/>
    </location>
</feature>
<feature type="compositionally biased region" description="Basic and acidic residues" evidence="2">
    <location>
        <begin position="553"/>
        <end position="562"/>
    </location>
</feature>
<name>A0A9N9QJ38_9CUCU</name>
<feature type="compositionally biased region" description="Polar residues" evidence="2">
    <location>
        <begin position="682"/>
        <end position="701"/>
    </location>
</feature>
<dbReference type="OrthoDB" id="449487at2759"/>
<dbReference type="InterPro" id="IPR001478">
    <property type="entry name" value="PDZ"/>
</dbReference>
<feature type="region of interest" description="Disordered" evidence="2">
    <location>
        <begin position="144"/>
        <end position="163"/>
    </location>
</feature>